<feature type="chain" id="PRO_5015701733" description="CopL family metal-binding regulatory protein" evidence="1">
    <location>
        <begin position="22"/>
        <end position="107"/>
    </location>
</feature>
<evidence type="ECO:0000313" key="3">
    <source>
        <dbReference type="Proteomes" id="UP000244173"/>
    </source>
</evidence>
<dbReference type="RefSeq" id="WP_028498857.1">
    <property type="nucleotide sequence ID" value="NZ_CP028519.1"/>
</dbReference>
<reference evidence="2 3" key="1">
    <citation type="submission" date="2018-04" db="EMBL/GenBank/DDBJ databases">
        <title>Denitrifier Microvirgula.</title>
        <authorList>
            <person name="Anderson E."/>
            <person name="Jang J."/>
            <person name="Ishii S."/>
        </authorList>
    </citation>
    <scope>NUCLEOTIDE SEQUENCE [LARGE SCALE GENOMIC DNA]</scope>
    <source>
        <strain evidence="2 3">BE2.4</strain>
    </source>
</reference>
<protein>
    <recommendedName>
        <fullName evidence="4">CopL family metal-binding regulatory protein</fullName>
    </recommendedName>
</protein>
<evidence type="ECO:0000256" key="1">
    <source>
        <dbReference type="SAM" id="SignalP"/>
    </source>
</evidence>
<evidence type="ECO:0008006" key="4">
    <source>
        <dbReference type="Google" id="ProtNLM"/>
    </source>
</evidence>
<organism evidence="2 3">
    <name type="scientific">Microvirgula aerodenitrificans</name>
    <dbReference type="NCBI Taxonomy" id="57480"/>
    <lineage>
        <taxon>Bacteria</taxon>
        <taxon>Pseudomonadati</taxon>
        <taxon>Pseudomonadota</taxon>
        <taxon>Betaproteobacteria</taxon>
        <taxon>Neisseriales</taxon>
        <taxon>Aquaspirillaceae</taxon>
        <taxon>Microvirgula</taxon>
    </lineage>
</organism>
<gene>
    <name evidence="2" type="ORF">DAI18_13830</name>
</gene>
<keyword evidence="3" id="KW-1185">Reference proteome</keyword>
<dbReference type="Proteomes" id="UP000244173">
    <property type="component" value="Chromosome"/>
</dbReference>
<keyword evidence="1" id="KW-0732">Signal</keyword>
<name>A0A2S0PCE7_9NEIS</name>
<dbReference type="EMBL" id="CP028519">
    <property type="protein sequence ID" value="AVY95003.1"/>
    <property type="molecule type" value="Genomic_DNA"/>
</dbReference>
<evidence type="ECO:0000313" key="2">
    <source>
        <dbReference type="EMBL" id="AVY95003.1"/>
    </source>
</evidence>
<dbReference type="KEGG" id="maer:DAI18_13830"/>
<dbReference type="AlphaFoldDB" id="A0A2S0PCE7"/>
<dbReference type="STRING" id="1122240.GCA_000620105_01523"/>
<proteinExistence type="predicted"/>
<accession>A0A2S0PCE7</accession>
<feature type="signal peptide" evidence="1">
    <location>
        <begin position="1"/>
        <end position="21"/>
    </location>
</feature>
<sequence length="107" mass="10891">MTTLLRMFCLIVALALAPVHAASMRMPVVAAGLSAHAGMDGMDDRKCGSAPCPNRTPAQPDCCSPSLPALPAAMPGTVMPLLPPAVAAVAALPAGRTWAPPERPPRA</sequence>